<feature type="compositionally biased region" description="Acidic residues" evidence="1">
    <location>
        <begin position="154"/>
        <end position="172"/>
    </location>
</feature>
<dbReference type="OrthoDB" id="10072397at2759"/>
<feature type="region of interest" description="Disordered" evidence="1">
    <location>
        <begin position="249"/>
        <end position="272"/>
    </location>
</feature>
<gene>
    <name evidence="4" type="primary">LOC113496449</name>
</gene>
<feature type="compositionally biased region" description="Polar residues" evidence="1">
    <location>
        <begin position="837"/>
        <end position="848"/>
    </location>
</feature>
<accession>A0A7E5VTL1</accession>
<evidence type="ECO:0000313" key="4">
    <source>
        <dbReference type="RefSeq" id="XP_026731476.1"/>
    </source>
</evidence>
<feature type="compositionally biased region" description="Acidic residues" evidence="1">
    <location>
        <begin position="251"/>
        <end position="268"/>
    </location>
</feature>
<evidence type="ECO:0000313" key="3">
    <source>
        <dbReference type="Proteomes" id="UP000322000"/>
    </source>
</evidence>
<proteinExistence type="predicted"/>
<feature type="region of interest" description="Disordered" evidence="1">
    <location>
        <begin position="837"/>
        <end position="870"/>
    </location>
</feature>
<feature type="compositionally biased region" description="Low complexity" evidence="1">
    <location>
        <begin position="607"/>
        <end position="621"/>
    </location>
</feature>
<keyword evidence="2" id="KW-0812">Transmembrane</keyword>
<feature type="region of interest" description="Disordered" evidence="1">
    <location>
        <begin position="967"/>
        <end position="1001"/>
    </location>
</feature>
<feature type="transmembrane region" description="Helical" evidence="2">
    <location>
        <begin position="6"/>
        <end position="27"/>
    </location>
</feature>
<dbReference type="InParanoid" id="A0A7E5VTL1"/>
<protein>
    <submittedName>
        <fullName evidence="4">Uncharacterized protein LOC113496449</fullName>
    </submittedName>
</protein>
<keyword evidence="3" id="KW-1185">Reference proteome</keyword>
<organism evidence="3 4">
    <name type="scientific">Trichoplusia ni</name>
    <name type="common">Cabbage looper</name>
    <dbReference type="NCBI Taxonomy" id="7111"/>
    <lineage>
        <taxon>Eukaryota</taxon>
        <taxon>Metazoa</taxon>
        <taxon>Ecdysozoa</taxon>
        <taxon>Arthropoda</taxon>
        <taxon>Hexapoda</taxon>
        <taxon>Insecta</taxon>
        <taxon>Pterygota</taxon>
        <taxon>Neoptera</taxon>
        <taxon>Endopterygota</taxon>
        <taxon>Lepidoptera</taxon>
        <taxon>Glossata</taxon>
        <taxon>Ditrysia</taxon>
        <taxon>Noctuoidea</taxon>
        <taxon>Noctuidae</taxon>
        <taxon>Plusiinae</taxon>
        <taxon>Trichoplusia</taxon>
    </lineage>
</organism>
<dbReference type="GeneID" id="113496449"/>
<feature type="region of interest" description="Disordered" evidence="1">
    <location>
        <begin position="109"/>
        <end position="188"/>
    </location>
</feature>
<feature type="compositionally biased region" description="Low complexity" evidence="1">
    <location>
        <begin position="121"/>
        <end position="139"/>
    </location>
</feature>
<name>A0A7E5VTL1_TRINI</name>
<feature type="region of interest" description="Disordered" evidence="1">
    <location>
        <begin position="602"/>
        <end position="621"/>
    </location>
</feature>
<dbReference type="Proteomes" id="UP000322000">
    <property type="component" value="Chromosome 8"/>
</dbReference>
<dbReference type="AlphaFoldDB" id="A0A7E5VTL1"/>
<dbReference type="CTD" id="35698"/>
<evidence type="ECO:0000256" key="2">
    <source>
        <dbReference type="SAM" id="Phobius"/>
    </source>
</evidence>
<reference evidence="4" key="1">
    <citation type="submission" date="2025-08" db="UniProtKB">
        <authorList>
            <consortium name="RefSeq"/>
        </authorList>
    </citation>
    <scope>IDENTIFICATION</scope>
</reference>
<dbReference type="KEGG" id="tnl:113496449"/>
<keyword evidence="2" id="KW-0472">Membrane</keyword>
<sequence length="1018" mass="113615">MWEYLAVLLIGFWLGVAIFLYISCYWLEEILDLPPPRNASPSPSHGLGASGAHVQLKRLVARVVEEAAALPALARYASEPHTPTIESSTYEDLLATAILNKVIERYQNENGSGGRSSGIHSASASPTPSERSSPRSLPSRHTRERDRDITPPLQEEDDVSDWEEGEATDEALEVPRRVPFPEFGGDIVHNTDNEVREFDDVSGSNLQAVDGTWEENWLFQKKKIKTIQSVPVPMLVPNSNTEYRALIGDRDADDTTDLSDNASDSEEQAEYKSDMHRVLESKHVIGGIPKVEDTDFEPDSLTVIEGAEDFDELVEKLDDDKTVDAIIKEINDSNVTIVETVNVNATDQVDGGKLVISIESGPLSKAEFAVKEEIHRTLMNGNVENFAEDLTKTNGEIYNDVTDSMNNVDSFISNKESTNTLNHQEREGEYEETVTVPVQRYADSLRRKHFDDEPQEIPTRDTDQDDELIPGSIAYRERKKWLNYVEMPNNPYSPEAIQKRLSNKNTGSLFDMFTAKKDLEGDKIEIPDMEDNEIETNGVSDKEINHNKLSLTMSNDSINSIDRTTKSPSPRSLKDIVADEIPQYKRYGRDYYIREAKASCGGRKKASASSTSSVSSMSMNKSTSLDNFDTEFASPVSASSSLSDLEASALHHNIVRNVLSPRNASPNFAINPIFENPDRQNDNADENHATDKCYVGQNANGLLITQFNVIATNQHYTKFVGKEEMASLTSTINNKDDIMIEYDDANEQTLFSAKPVLIDDEATDKQFEEILETAYKAAPTEPPPPIPIHESEERIDEPLKSPLSVDTSYISTSSLEDSIKIYNVQTGEIMKCKPDNLSPSYENNTNDNIGIVDKSISEPDSASPTDGVHEDTLTAEPEVTKSELFESDDILLHLPKVKELAKKFGTMEHLEESTKMPQLATRRRKSKENLLTEFKPEKNKQMYMHSLTARSISKEFREELKLSMSTPLTVPGGAKEIPEGIEEVTKESSRPGSPLPEPGTIKTKLAFFESLKTKFSSK</sequence>
<evidence type="ECO:0000256" key="1">
    <source>
        <dbReference type="SAM" id="MobiDB-lite"/>
    </source>
</evidence>
<dbReference type="RefSeq" id="XP_026731476.1">
    <property type="nucleotide sequence ID" value="XM_026875675.1"/>
</dbReference>
<keyword evidence="2" id="KW-1133">Transmembrane helix</keyword>